<evidence type="ECO:0000256" key="1">
    <source>
        <dbReference type="ARBA" id="ARBA00004167"/>
    </source>
</evidence>
<feature type="chain" id="PRO_5019723155" description="Wall-associated receptor kinase galacturonan-binding domain-containing protein" evidence="4">
    <location>
        <begin position="26"/>
        <end position="329"/>
    </location>
</feature>
<dbReference type="PANTHER" id="PTHR33355">
    <property type="entry name" value="WALL-ASSOCIATED RECEPTOR KINASE CARBOXY-TERMINAL PROTEIN-RELATED"/>
    <property type="match status" value="1"/>
</dbReference>
<keyword evidence="3" id="KW-0472">Membrane</keyword>
<evidence type="ECO:0000256" key="3">
    <source>
        <dbReference type="SAM" id="Phobius"/>
    </source>
</evidence>
<evidence type="ECO:0000256" key="2">
    <source>
        <dbReference type="ARBA" id="ARBA00022729"/>
    </source>
</evidence>
<accession>A0A484K873</accession>
<dbReference type="PANTHER" id="PTHR33355:SF5">
    <property type="entry name" value="F12F1.23 PROTEIN"/>
    <property type="match status" value="1"/>
</dbReference>
<feature type="signal peptide" evidence="4">
    <location>
        <begin position="1"/>
        <end position="25"/>
    </location>
</feature>
<gene>
    <name evidence="6" type="ORF">CCAM_LOCUS785</name>
</gene>
<dbReference type="Pfam" id="PF13947">
    <property type="entry name" value="GUB_WAK_bind"/>
    <property type="match status" value="1"/>
</dbReference>
<keyword evidence="2 4" id="KW-0732">Signal</keyword>
<evidence type="ECO:0000313" key="7">
    <source>
        <dbReference type="Proteomes" id="UP000595140"/>
    </source>
</evidence>
<dbReference type="Proteomes" id="UP000595140">
    <property type="component" value="Unassembled WGS sequence"/>
</dbReference>
<dbReference type="OrthoDB" id="1857727at2759"/>
<sequence>MAYSSFIIPFSLLILFPQYLHLAKSQQKLCRKSCGGVPIQYPFGVDDGCGSPYYRRIVKCTAAGELQLLTPSGKYPIKNVTYSGDDPHIVISDPFMWSCRDGGRFRPPRPFSLDTSTRFSLSPETEYLFFNCSTDEVAVESKPHFCRRFPEECDSVCDSGSFLCRNLPECPGALRGGSCCAYYPEAAESLRIMLRHCAAYTGVYWKNIGGGGGKAGAAFSQVPEYGVRVDFEIPVTAKCLECEGGGKGGGTCGFDTQNQSFLCLCHKRNSTTNCHDIEHKISKAAVAGVSIAVSVVVAVGVGMGVWYFRRVRAKAPVTHGVQTNDNRLF</sequence>
<keyword evidence="7" id="KW-1185">Reference proteome</keyword>
<evidence type="ECO:0000259" key="5">
    <source>
        <dbReference type="Pfam" id="PF13947"/>
    </source>
</evidence>
<keyword evidence="3" id="KW-0812">Transmembrane</keyword>
<dbReference type="GO" id="GO:0030247">
    <property type="term" value="F:polysaccharide binding"/>
    <property type="evidence" value="ECO:0007669"/>
    <property type="project" value="InterPro"/>
</dbReference>
<proteinExistence type="predicted"/>
<reference evidence="6 7" key="1">
    <citation type="submission" date="2018-04" db="EMBL/GenBank/DDBJ databases">
        <authorList>
            <person name="Vogel A."/>
        </authorList>
    </citation>
    <scope>NUCLEOTIDE SEQUENCE [LARGE SCALE GENOMIC DNA]</scope>
</reference>
<dbReference type="GO" id="GO:0016020">
    <property type="term" value="C:membrane"/>
    <property type="evidence" value="ECO:0007669"/>
    <property type="project" value="UniProtKB-SubCell"/>
</dbReference>
<feature type="domain" description="Wall-associated receptor kinase galacturonan-binding" evidence="5">
    <location>
        <begin position="30"/>
        <end position="84"/>
    </location>
</feature>
<dbReference type="AlphaFoldDB" id="A0A484K873"/>
<feature type="transmembrane region" description="Helical" evidence="3">
    <location>
        <begin position="284"/>
        <end position="308"/>
    </location>
</feature>
<name>A0A484K873_9ASTE</name>
<evidence type="ECO:0000256" key="4">
    <source>
        <dbReference type="SAM" id="SignalP"/>
    </source>
</evidence>
<comment type="subcellular location">
    <subcellularLocation>
        <location evidence="1">Membrane</location>
        <topology evidence="1">Single-pass membrane protein</topology>
    </subcellularLocation>
</comment>
<dbReference type="InterPro" id="IPR025287">
    <property type="entry name" value="WAK_GUB"/>
</dbReference>
<dbReference type="EMBL" id="OOIL02000002">
    <property type="protein sequence ID" value="VFQ59009.1"/>
    <property type="molecule type" value="Genomic_DNA"/>
</dbReference>
<organism evidence="6 7">
    <name type="scientific">Cuscuta campestris</name>
    <dbReference type="NCBI Taxonomy" id="132261"/>
    <lineage>
        <taxon>Eukaryota</taxon>
        <taxon>Viridiplantae</taxon>
        <taxon>Streptophyta</taxon>
        <taxon>Embryophyta</taxon>
        <taxon>Tracheophyta</taxon>
        <taxon>Spermatophyta</taxon>
        <taxon>Magnoliopsida</taxon>
        <taxon>eudicotyledons</taxon>
        <taxon>Gunneridae</taxon>
        <taxon>Pentapetalae</taxon>
        <taxon>asterids</taxon>
        <taxon>lamiids</taxon>
        <taxon>Solanales</taxon>
        <taxon>Convolvulaceae</taxon>
        <taxon>Cuscuteae</taxon>
        <taxon>Cuscuta</taxon>
        <taxon>Cuscuta subgen. Grammica</taxon>
        <taxon>Cuscuta sect. Cleistogrammica</taxon>
    </lineage>
</organism>
<keyword evidence="3" id="KW-1133">Transmembrane helix</keyword>
<evidence type="ECO:0000313" key="6">
    <source>
        <dbReference type="EMBL" id="VFQ59009.1"/>
    </source>
</evidence>
<protein>
    <recommendedName>
        <fullName evidence="5">Wall-associated receptor kinase galacturonan-binding domain-containing protein</fullName>
    </recommendedName>
</protein>